<keyword evidence="3" id="KW-1003">Cell membrane</keyword>
<dbReference type="EMBL" id="JAPFIT010000010">
    <property type="protein sequence ID" value="MDC5738748.1"/>
    <property type="molecule type" value="Genomic_DNA"/>
</dbReference>
<feature type="transmembrane region" description="Helical" evidence="7">
    <location>
        <begin position="226"/>
        <end position="243"/>
    </location>
</feature>
<dbReference type="AlphaFoldDB" id="A0A178J9C0"/>
<feature type="transmembrane region" description="Helical" evidence="7">
    <location>
        <begin position="35"/>
        <end position="55"/>
    </location>
</feature>
<dbReference type="GO" id="GO:0005886">
    <property type="term" value="C:plasma membrane"/>
    <property type="evidence" value="ECO:0007669"/>
    <property type="project" value="UniProtKB-SubCell"/>
</dbReference>
<evidence type="ECO:0000256" key="6">
    <source>
        <dbReference type="ARBA" id="ARBA00023136"/>
    </source>
</evidence>
<evidence type="ECO:0000256" key="3">
    <source>
        <dbReference type="ARBA" id="ARBA00022475"/>
    </source>
</evidence>
<feature type="transmembrane region" description="Helical" evidence="7">
    <location>
        <begin position="129"/>
        <end position="148"/>
    </location>
</feature>
<dbReference type="Proteomes" id="UP000094761">
    <property type="component" value="Unassembled WGS sequence"/>
</dbReference>
<evidence type="ECO:0000256" key="7">
    <source>
        <dbReference type="RuleBase" id="RU363032"/>
    </source>
</evidence>
<name>A0A178J9C0_9VIBR</name>
<dbReference type="CDD" id="cd06261">
    <property type="entry name" value="TM_PBP2"/>
    <property type="match status" value="1"/>
</dbReference>
<evidence type="ECO:0000256" key="4">
    <source>
        <dbReference type="ARBA" id="ARBA00022692"/>
    </source>
</evidence>
<protein>
    <submittedName>
        <fullName evidence="10">ABC transporter permease</fullName>
    </submittedName>
</protein>
<comment type="caution">
    <text evidence="10">The sequence shown here is derived from an EMBL/GenBank/DDBJ whole genome shotgun (WGS) entry which is preliminary data.</text>
</comment>
<accession>A0A178J9C0</accession>
<dbReference type="GeneID" id="78078618"/>
<dbReference type="InterPro" id="IPR000515">
    <property type="entry name" value="MetI-like"/>
</dbReference>
<evidence type="ECO:0000313" key="11">
    <source>
        <dbReference type="Proteomes" id="UP000094761"/>
    </source>
</evidence>
<dbReference type="PANTHER" id="PTHR30151">
    <property type="entry name" value="ALKANE SULFONATE ABC TRANSPORTER-RELATED, MEMBRANE SUBUNIT"/>
    <property type="match status" value="1"/>
</dbReference>
<dbReference type="Gene3D" id="1.10.3720.10">
    <property type="entry name" value="MetI-like"/>
    <property type="match status" value="1"/>
</dbReference>
<comment type="similarity">
    <text evidence="7">Belongs to the binding-protein-dependent transport system permease family.</text>
</comment>
<reference evidence="10 11" key="1">
    <citation type="submission" date="2016-03" db="EMBL/GenBank/DDBJ databases">
        <title>Draft genome sequence of the Vibrio tubiashii subs. europaeus.</title>
        <authorList>
            <person name="Spinard E."/>
            <person name="Dubert J."/>
            <person name="Nelson D.R."/>
            <person name="Barja J.L."/>
        </authorList>
    </citation>
    <scope>NUCLEOTIDE SEQUENCE [LARGE SCALE GENOMIC DNA]</scope>
    <source>
        <strain evidence="11">PP-638</strain>
        <strain evidence="10">PP2-638</strain>
    </source>
</reference>
<keyword evidence="5 7" id="KW-1133">Transmembrane helix</keyword>
<dbReference type="PANTHER" id="PTHR30151:SF16">
    <property type="entry name" value="ABC TRANSPORTER PERMEASE PROTEIN"/>
    <property type="match status" value="1"/>
</dbReference>
<sequence length="253" mass="27890">MNLSSQSSRTYWLKSIVVPTLIVTVWHLATTFGDISSYILPSPITVVTAFTDMLMSGELAEHIRASLQRVGIGFGTTAVLAIAFAMLFVRFQGLYDYFEFLFECLRAIPALAFSPLFIVWMGIGEAPKLMIILFASFFPVFLNAYGGLQNVDKKYLELGRSLELSQSEIIRHIRLPAALPQIITGLRLGFGYSWRALMGAELIAAASGLGFLIVDAEELARTDKAMAGIIVIGVLGFCLDFIFKKVTAHAIRH</sequence>
<gene>
    <name evidence="10" type="ORF">AZ468_23065</name>
    <name evidence="9" type="ORF">OPW20_01655</name>
</gene>
<dbReference type="EMBL" id="LUAX01000007">
    <property type="protein sequence ID" value="OAM98395.1"/>
    <property type="molecule type" value="Genomic_DNA"/>
</dbReference>
<dbReference type="PROSITE" id="PS50928">
    <property type="entry name" value="ABC_TM1"/>
    <property type="match status" value="1"/>
</dbReference>
<comment type="subcellular location">
    <subcellularLocation>
        <location evidence="1 7">Cell membrane</location>
        <topology evidence="1 7">Multi-pass membrane protein</topology>
    </subcellularLocation>
</comment>
<dbReference type="Pfam" id="PF00528">
    <property type="entry name" value="BPD_transp_1"/>
    <property type="match status" value="1"/>
</dbReference>
<dbReference type="SUPFAM" id="SSF161098">
    <property type="entry name" value="MetI-like"/>
    <property type="match status" value="1"/>
</dbReference>
<feature type="transmembrane region" description="Helical" evidence="7">
    <location>
        <begin position="12"/>
        <end position="29"/>
    </location>
</feature>
<evidence type="ECO:0000259" key="8">
    <source>
        <dbReference type="PROSITE" id="PS50928"/>
    </source>
</evidence>
<evidence type="ECO:0000256" key="1">
    <source>
        <dbReference type="ARBA" id="ARBA00004651"/>
    </source>
</evidence>
<evidence type="ECO:0000313" key="10">
    <source>
        <dbReference type="EMBL" id="OAM98395.1"/>
    </source>
</evidence>
<reference evidence="9" key="2">
    <citation type="submission" date="2022-11" db="EMBL/GenBank/DDBJ databases">
        <title>Role of the vibriolysin VemA secreted by the emergent pathogen Vibrio europaeus in the colonization of Manila clam mucus.</title>
        <authorList>
            <person name="Martinez C."/>
            <person name="Rodriguez S."/>
            <person name="Vences A."/>
            <person name="Barja J.L."/>
            <person name="Toranzo A.E."/>
            <person name="Dubert J."/>
        </authorList>
    </citation>
    <scope>NUCLEOTIDE SEQUENCE</scope>
    <source>
        <strain evidence="9">3454</strain>
    </source>
</reference>
<evidence type="ECO:0000313" key="9">
    <source>
        <dbReference type="EMBL" id="MDC5738748.1"/>
    </source>
</evidence>
<organism evidence="10 11">
    <name type="scientific">Vibrio europaeus</name>
    <dbReference type="NCBI Taxonomy" id="300876"/>
    <lineage>
        <taxon>Bacteria</taxon>
        <taxon>Pseudomonadati</taxon>
        <taxon>Pseudomonadota</taxon>
        <taxon>Gammaproteobacteria</taxon>
        <taxon>Vibrionales</taxon>
        <taxon>Vibrionaceae</taxon>
        <taxon>Vibrio</taxon>
        <taxon>Vibrio oreintalis group</taxon>
    </lineage>
</organism>
<evidence type="ECO:0000313" key="12">
    <source>
        <dbReference type="Proteomes" id="UP001150001"/>
    </source>
</evidence>
<dbReference type="RefSeq" id="WP_069669535.1">
    <property type="nucleotide sequence ID" value="NZ_JAPFIM010000018.1"/>
</dbReference>
<evidence type="ECO:0000256" key="2">
    <source>
        <dbReference type="ARBA" id="ARBA00022448"/>
    </source>
</evidence>
<proteinExistence type="inferred from homology"/>
<keyword evidence="4 7" id="KW-0812">Transmembrane</keyword>
<dbReference type="Proteomes" id="UP001150001">
    <property type="component" value="Unassembled WGS sequence"/>
</dbReference>
<feature type="domain" description="ABC transmembrane type-1" evidence="8">
    <location>
        <begin position="63"/>
        <end position="243"/>
    </location>
</feature>
<dbReference type="FunFam" id="1.10.3720.10:FF:000003">
    <property type="entry name" value="Aliphatic sulfonate ABC transporter permease"/>
    <property type="match status" value="1"/>
</dbReference>
<feature type="transmembrane region" description="Helical" evidence="7">
    <location>
        <begin position="67"/>
        <end position="88"/>
    </location>
</feature>
<keyword evidence="6 7" id="KW-0472">Membrane</keyword>
<dbReference type="InterPro" id="IPR035906">
    <property type="entry name" value="MetI-like_sf"/>
</dbReference>
<feature type="transmembrane region" description="Helical" evidence="7">
    <location>
        <begin position="194"/>
        <end position="214"/>
    </location>
</feature>
<feature type="transmembrane region" description="Helical" evidence="7">
    <location>
        <begin position="100"/>
        <end position="122"/>
    </location>
</feature>
<dbReference type="GO" id="GO:0042918">
    <property type="term" value="P:alkanesulfonate transmembrane transport"/>
    <property type="evidence" value="ECO:0007669"/>
    <property type="project" value="UniProtKB-ARBA"/>
</dbReference>
<keyword evidence="12" id="KW-1185">Reference proteome</keyword>
<dbReference type="OrthoDB" id="27542at2"/>
<keyword evidence="2 7" id="KW-0813">Transport</keyword>
<evidence type="ECO:0000256" key="5">
    <source>
        <dbReference type="ARBA" id="ARBA00022989"/>
    </source>
</evidence>